<evidence type="ECO:0000256" key="5">
    <source>
        <dbReference type="ARBA" id="ARBA00022723"/>
    </source>
</evidence>
<dbReference type="InterPro" id="IPR040074">
    <property type="entry name" value="BssD/PflA/YjjW"/>
</dbReference>
<sequence length="297" mass="32920">MTSSVAPRISCNTLYDDGDARPGQDTARIFNIQRYSLNDGGGIRTVVFFKGCPHICPWCANPESMSPRIHTVRREAKCLHCTPCLNDADECPAAAMERIGRQVTLDELLKEVLKDDVFYRASGGGVTLSGGEVLMQAAFATRFLERLQALGIHTAMETAGDAPANTLTTLAGHCNQVLFDLKIMDPQLARTILNINQQRVQENFALLVARGIDVIPRLPLIPGYTLSEENLRRALDFLAPFKLKELHLLPFHQFGEAKYRLLNRDYAMRDVPAPDEQEITPLREMAQAAGYHVVTGG</sequence>
<dbReference type="InterPro" id="IPR013785">
    <property type="entry name" value="Aldolase_TIM"/>
</dbReference>
<dbReference type="NCBIfam" id="TIGR02494">
    <property type="entry name" value="PFLE_PFLC"/>
    <property type="match status" value="1"/>
</dbReference>
<dbReference type="PROSITE" id="PS51918">
    <property type="entry name" value="RADICAL_SAM"/>
    <property type="match status" value="1"/>
</dbReference>
<protein>
    <submittedName>
        <fullName evidence="10">Pyruvate formate lyase activating enzyme</fullName>
    </submittedName>
</protein>
<dbReference type="GO" id="GO:0046872">
    <property type="term" value="F:metal ion binding"/>
    <property type="evidence" value="ECO:0007669"/>
    <property type="project" value="UniProtKB-KW"/>
</dbReference>
<evidence type="ECO:0000259" key="9">
    <source>
        <dbReference type="PROSITE" id="PS51918"/>
    </source>
</evidence>
<dbReference type="SFLD" id="SFLDS00029">
    <property type="entry name" value="Radical_SAM"/>
    <property type="match status" value="1"/>
</dbReference>
<evidence type="ECO:0000313" key="10">
    <source>
        <dbReference type="EMBL" id="RDK85150.1"/>
    </source>
</evidence>
<evidence type="ECO:0000256" key="1">
    <source>
        <dbReference type="ARBA" id="ARBA00001966"/>
    </source>
</evidence>
<proteinExistence type="inferred from homology"/>
<dbReference type="InterPro" id="IPR001989">
    <property type="entry name" value="Radical_activat_CS"/>
</dbReference>
<keyword evidence="5" id="KW-0479">Metal-binding</keyword>
<evidence type="ECO:0000256" key="8">
    <source>
        <dbReference type="ARBA" id="ARBA00023014"/>
    </source>
</evidence>
<reference evidence="10 11" key="1">
    <citation type="submission" date="2018-07" db="EMBL/GenBank/DDBJ databases">
        <title>Genomic Encyclopedia of Type Strains, Phase IV (KMG-IV): sequencing the most valuable type-strain genomes for metagenomic binning, comparative biology and taxonomic classification.</title>
        <authorList>
            <person name="Goeker M."/>
        </authorList>
    </citation>
    <scope>NUCLEOTIDE SEQUENCE [LARGE SCALE GENOMIC DNA]</scope>
    <source>
        <strain evidence="10 11">DSM 103736</strain>
    </source>
</reference>
<name>A0A370QAV4_9GAMM</name>
<keyword evidence="10" id="KW-0670">Pyruvate</keyword>
<dbReference type="PANTHER" id="PTHR30352">
    <property type="entry name" value="PYRUVATE FORMATE-LYASE-ACTIVATING ENZYME"/>
    <property type="match status" value="1"/>
</dbReference>
<keyword evidence="11" id="KW-1185">Reference proteome</keyword>
<dbReference type="PROSITE" id="PS01087">
    <property type="entry name" value="RADICAL_ACTIVATING"/>
    <property type="match status" value="1"/>
</dbReference>
<dbReference type="SFLD" id="SFLDG01118">
    <property type="entry name" value="activating_enzymes__group_2"/>
    <property type="match status" value="1"/>
</dbReference>
<accession>A0A370QAV4</accession>
<gene>
    <name evidence="10" type="ORF">C8D90_11276</name>
</gene>
<dbReference type="GO" id="GO:0016491">
    <property type="term" value="F:oxidoreductase activity"/>
    <property type="evidence" value="ECO:0007669"/>
    <property type="project" value="UniProtKB-KW"/>
</dbReference>
<dbReference type="PIRSF" id="PIRSF000371">
    <property type="entry name" value="PFL_act_enz"/>
    <property type="match status" value="1"/>
</dbReference>
<dbReference type="NCBIfam" id="NF007483">
    <property type="entry name" value="PRK10076.1"/>
    <property type="match status" value="1"/>
</dbReference>
<dbReference type="Proteomes" id="UP000254848">
    <property type="component" value="Unassembled WGS sequence"/>
</dbReference>
<keyword evidence="8" id="KW-0411">Iron-sulfur</keyword>
<dbReference type="OrthoDB" id="9782387at2"/>
<keyword evidence="4" id="KW-0949">S-adenosyl-L-methionine</keyword>
<evidence type="ECO:0000256" key="7">
    <source>
        <dbReference type="ARBA" id="ARBA00023004"/>
    </source>
</evidence>
<organism evidence="10 11">
    <name type="scientific">Enterobacillus tribolii</name>
    <dbReference type="NCBI Taxonomy" id="1487935"/>
    <lineage>
        <taxon>Bacteria</taxon>
        <taxon>Pseudomonadati</taxon>
        <taxon>Pseudomonadota</taxon>
        <taxon>Gammaproteobacteria</taxon>
        <taxon>Enterobacterales</taxon>
        <taxon>Hafniaceae</taxon>
        <taxon>Enterobacillus</taxon>
    </lineage>
</organism>
<dbReference type="PANTHER" id="PTHR30352:SF4">
    <property type="entry name" value="PYRUVATE FORMATE-LYASE 2-ACTIVATING ENZYME"/>
    <property type="match status" value="1"/>
</dbReference>
<evidence type="ECO:0000256" key="3">
    <source>
        <dbReference type="ARBA" id="ARBA00022485"/>
    </source>
</evidence>
<dbReference type="Pfam" id="PF04055">
    <property type="entry name" value="Radical_SAM"/>
    <property type="match status" value="1"/>
</dbReference>
<dbReference type="EMBL" id="QRAP01000012">
    <property type="protein sequence ID" value="RDK85150.1"/>
    <property type="molecule type" value="Genomic_DNA"/>
</dbReference>
<keyword evidence="3" id="KW-0004">4Fe-4S</keyword>
<dbReference type="GO" id="GO:0016829">
    <property type="term" value="F:lyase activity"/>
    <property type="evidence" value="ECO:0007669"/>
    <property type="project" value="UniProtKB-KW"/>
</dbReference>
<dbReference type="InterPro" id="IPR007197">
    <property type="entry name" value="rSAM"/>
</dbReference>
<evidence type="ECO:0000256" key="6">
    <source>
        <dbReference type="ARBA" id="ARBA00023002"/>
    </source>
</evidence>
<comment type="cofactor">
    <cofactor evidence="1">
        <name>[4Fe-4S] cluster</name>
        <dbReference type="ChEBI" id="CHEBI:49883"/>
    </cofactor>
</comment>
<dbReference type="GO" id="GO:0051539">
    <property type="term" value="F:4 iron, 4 sulfur cluster binding"/>
    <property type="evidence" value="ECO:0007669"/>
    <property type="project" value="UniProtKB-KW"/>
</dbReference>
<keyword evidence="7" id="KW-0408">Iron</keyword>
<keyword evidence="6" id="KW-0560">Oxidoreductase</keyword>
<evidence type="ECO:0000256" key="2">
    <source>
        <dbReference type="ARBA" id="ARBA00009777"/>
    </source>
</evidence>
<dbReference type="InterPro" id="IPR012839">
    <property type="entry name" value="Organic_radical_activase"/>
</dbReference>
<dbReference type="AlphaFoldDB" id="A0A370QAV4"/>
<comment type="similarity">
    <text evidence="2">Belongs to the organic radical-activating enzymes family.</text>
</comment>
<dbReference type="InterPro" id="IPR058240">
    <property type="entry name" value="rSAM_sf"/>
</dbReference>
<keyword evidence="10" id="KW-0456">Lyase</keyword>
<feature type="domain" description="Radical SAM core" evidence="9">
    <location>
        <begin position="38"/>
        <end position="289"/>
    </location>
</feature>
<dbReference type="Gene3D" id="3.20.20.70">
    <property type="entry name" value="Aldolase class I"/>
    <property type="match status" value="1"/>
</dbReference>
<dbReference type="SUPFAM" id="SSF102114">
    <property type="entry name" value="Radical SAM enzymes"/>
    <property type="match status" value="1"/>
</dbReference>
<dbReference type="InterPro" id="IPR034457">
    <property type="entry name" value="Organic_radical-activating"/>
</dbReference>
<comment type="caution">
    <text evidence="10">The sequence shown here is derived from an EMBL/GenBank/DDBJ whole genome shotgun (WGS) entry which is preliminary data.</text>
</comment>
<evidence type="ECO:0000256" key="4">
    <source>
        <dbReference type="ARBA" id="ARBA00022691"/>
    </source>
</evidence>
<dbReference type="RefSeq" id="WP_115460142.1">
    <property type="nucleotide sequence ID" value="NZ_QRAP01000012.1"/>
</dbReference>
<dbReference type="SFLD" id="SFLDG01066">
    <property type="entry name" value="organic_radical-activating_enz"/>
    <property type="match status" value="1"/>
</dbReference>
<evidence type="ECO:0000313" key="11">
    <source>
        <dbReference type="Proteomes" id="UP000254848"/>
    </source>
</evidence>